<feature type="compositionally biased region" description="Basic and acidic residues" evidence="2">
    <location>
        <begin position="712"/>
        <end position="740"/>
    </location>
</feature>
<feature type="compositionally biased region" description="Polar residues" evidence="2">
    <location>
        <begin position="625"/>
        <end position="639"/>
    </location>
</feature>
<feature type="compositionally biased region" description="Basic and acidic residues" evidence="2">
    <location>
        <begin position="2704"/>
        <end position="2717"/>
    </location>
</feature>
<feature type="region of interest" description="Disordered" evidence="2">
    <location>
        <begin position="2161"/>
        <end position="2522"/>
    </location>
</feature>
<feature type="compositionally biased region" description="Polar residues" evidence="2">
    <location>
        <begin position="2563"/>
        <end position="2577"/>
    </location>
</feature>
<feature type="compositionally biased region" description="Basic and acidic residues" evidence="2">
    <location>
        <begin position="167"/>
        <end position="182"/>
    </location>
</feature>
<feature type="compositionally biased region" description="Low complexity" evidence="2">
    <location>
        <begin position="507"/>
        <end position="518"/>
    </location>
</feature>
<feature type="compositionally biased region" description="Basic and acidic residues" evidence="2">
    <location>
        <begin position="798"/>
        <end position="810"/>
    </location>
</feature>
<feature type="region of interest" description="Disordered" evidence="2">
    <location>
        <begin position="693"/>
        <end position="818"/>
    </location>
</feature>
<evidence type="ECO:0000256" key="2">
    <source>
        <dbReference type="SAM" id="MobiDB-lite"/>
    </source>
</evidence>
<feature type="region of interest" description="Disordered" evidence="2">
    <location>
        <begin position="1243"/>
        <end position="1277"/>
    </location>
</feature>
<feature type="coiled-coil region" evidence="1">
    <location>
        <begin position="1911"/>
        <end position="1938"/>
    </location>
</feature>
<feature type="compositionally biased region" description="Basic and acidic residues" evidence="2">
    <location>
        <begin position="752"/>
        <end position="778"/>
    </location>
</feature>
<feature type="coiled-coil region" evidence="1">
    <location>
        <begin position="857"/>
        <end position="898"/>
    </location>
</feature>
<feature type="region of interest" description="Disordered" evidence="2">
    <location>
        <begin position="1182"/>
        <end position="1220"/>
    </location>
</feature>
<feature type="compositionally biased region" description="Low complexity" evidence="2">
    <location>
        <begin position="2130"/>
        <end position="2149"/>
    </location>
</feature>
<feature type="compositionally biased region" description="Low complexity" evidence="2">
    <location>
        <begin position="1188"/>
        <end position="1202"/>
    </location>
</feature>
<reference evidence="3" key="1">
    <citation type="journal article" date="2023" name="G3 (Bethesda)">
        <title>A reference genome for the long-term kleptoplast-retaining sea slug Elysia crispata morphotype clarki.</title>
        <authorList>
            <person name="Eastman K.E."/>
            <person name="Pendleton A.L."/>
            <person name="Shaikh M.A."/>
            <person name="Suttiyut T."/>
            <person name="Ogas R."/>
            <person name="Tomko P."/>
            <person name="Gavelis G."/>
            <person name="Widhalm J.R."/>
            <person name="Wisecaver J.H."/>
        </authorList>
    </citation>
    <scope>NUCLEOTIDE SEQUENCE</scope>
    <source>
        <strain evidence="3">ECLA1</strain>
    </source>
</reference>
<protein>
    <submittedName>
        <fullName evidence="3">Uncharacterized protein</fullName>
    </submittedName>
</protein>
<keyword evidence="1" id="KW-0175">Coiled coil</keyword>
<dbReference type="EMBL" id="JAWDGP010004235">
    <property type="protein sequence ID" value="KAK3766363.1"/>
    <property type="molecule type" value="Genomic_DNA"/>
</dbReference>
<feature type="region of interest" description="Disordered" evidence="2">
    <location>
        <begin position="550"/>
        <end position="675"/>
    </location>
</feature>
<feature type="compositionally biased region" description="Basic and acidic residues" evidence="2">
    <location>
        <begin position="553"/>
        <end position="565"/>
    </location>
</feature>
<evidence type="ECO:0000313" key="4">
    <source>
        <dbReference type="Proteomes" id="UP001283361"/>
    </source>
</evidence>
<feature type="compositionally biased region" description="Polar residues" evidence="2">
    <location>
        <begin position="470"/>
        <end position="481"/>
    </location>
</feature>
<feature type="coiled-coil region" evidence="1">
    <location>
        <begin position="1281"/>
        <end position="1385"/>
    </location>
</feature>
<feature type="region of interest" description="Disordered" evidence="2">
    <location>
        <begin position="462"/>
        <end position="523"/>
    </location>
</feature>
<keyword evidence="4" id="KW-1185">Reference proteome</keyword>
<feature type="region of interest" description="Disordered" evidence="2">
    <location>
        <begin position="2642"/>
        <end position="2761"/>
    </location>
</feature>
<feature type="compositionally biased region" description="Low complexity" evidence="2">
    <location>
        <begin position="2423"/>
        <end position="2456"/>
    </location>
</feature>
<feature type="compositionally biased region" description="Polar residues" evidence="2">
    <location>
        <begin position="2646"/>
        <end position="2655"/>
    </location>
</feature>
<feature type="region of interest" description="Disordered" evidence="2">
    <location>
        <begin position="2561"/>
        <end position="2584"/>
    </location>
</feature>
<feature type="region of interest" description="Disordered" evidence="2">
    <location>
        <begin position="1022"/>
        <end position="1051"/>
    </location>
</feature>
<feature type="compositionally biased region" description="Low complexity" evidence="2">
    <location>
        <begin position="567"/>
        <end position="600"/>
    </location>
</feature>
<feature type="compositionally biased region" description="Polar residues" evidence="2">
    <location>
        <begin position="2338"/>
        <end position="2366"/>
    </location>
</feature>
<evidence type="ECO:0000313" key="3">
    <source>
        <dbReference type="EMBL" id="KAK3766363.1"/>
    </source>
</evidence>
<organism evidence="3 4">
    <name type="scientific">Elysia crispata</name>
    <name type="common">lettuce slug</name>
    <dbReference type="NCBI Taxonomy" id="231223"/>
    <lineage>
        <taxon>Eukaryota</taxon>
        <taxon>Metazoa</taxon>
        <taxon>Spiralia</taxon>
        <taxon>Lophotrochozoa</taxon>
        <taxon>Mollusca</taxon>
        <taxon>Gastropoda</taxon>
        <taxon>Heterobranchia</taxon>
        <taxon>Euthyneura</taxon>
        <taxon>Panpulmonata</taxon>
        <taxon>Sacoglossa</taxon>
        <taxon>Placobranchoidea</taxon>
        <taxon>Plakobranchidae</taxon>
        <taxon>Elysia</taxon>
    </lineage>
</organism>
<dbReference type="PANTHER" id="PTHR45615:SF80">
    <property type="entry name" value="GRIP DOMAIN-CONTAINING PROTEIN"/>
    <property type="match status" value="1"/>
</dbReference>
<feature type="compositionally biased region" description="Low complexity" evidence="2">
    <location>
        <begin position="2254"/>
        <end position="2284"/>
    </location>
</feature>
<accession>A0AAE1DEE0</accession>
<feature type="coiled-coil region" evidence="1">
    <location>
        <begin position="1078"/>
        <end position="1105"/>
    </location>
</feature>
<comment type="caution">
    <text evidence="3">The sequence shown here is derived from an EMBL/GenBank/DDBJ whole genome shotgun (WGS) entry which is preliminary data.</text>
</comment>
<feature type="coiled-coil region" evidence="1">
    <location>
        <begin position="371"/>
        <end position="454"/>
    </location>
</feature>
<feature type="compositionally biased region" description="Basic residues" evidence="2">
    <location>
        <begin position="330"/>
        <end position="345"/>
    </location>
</feature>
<feature type="region of interest" description="Disordered" evidence="2">
    <location>
        <begin position="2071"/>
        <end position="2149"/>
    </location>
</feature>
<feature type="coiled-coil region" evidence="1">
    <location>
        <begin position="1143"/>
        <end position="1177"/>
    </location>
</feature>
<gene>
    <name evidence="3" type="ORF">RRG08_044547</name>
</gene>
<evidence type="ECO:0000256" key="1">
    <source>
        <dbReference type="SAM" id="Coils"/>
    </source>
</evidence>
<feature type="coiled-coil region" evidence="1">
    <location>
        <begin position="1720"/>
        <end position="1754"/>
    </location>
</feature>
<feature type="coiled-coil region" evidence="1">
    <location>
        <begin position="1468"/>
        <end position="1495"/>
    </location>
</feature>
<feature type="compositionally biased region" description="Polar residues" evidence="2">
    <location>
        <begin position="2314"/>
        <end position="2326"/>
    </location>
</feature>
<feature type="region of interest" description="Disordered" evidence="2">
    <location>
        <begin position="135"/>
        <end position="188"/>
    </location>
</feature>
<name>A0AAE1DEE0_9GAST</name>
<dbReference type="PANTHER" id="PTHR45615">
    <property type="entry name" value="MYOSIN HEAVY CHAIN, NON-MUSCLE"/>
    <property type="match status" value="1"/>
</dbReference>
<feature type="region of interest" description="Disordered" evidence="2">
    <location>
        <begin position="324"/>
        <end position="361"/>
    </location>
</feature>
<dbReference type="Proteomes" id="UP001283361">
    <property type="component" value="Unassembled WGS sequence"/>
</dbReference>
<feature type="coiled-coil region" evidence="1">
    <location>
        <begin position="230"/>
        <end position="278"/>
    </location>
</feature>
<feature type="compositionally biased region" description="Polar residues" evidence="2">
    <location>
        <begin position="1042"/>
        <end position="1051"/>
    </location>
</feature>
<feature type="compositionally biased region" description="Basic and acidic residues" evidence="2">
    <location>
        <begin position="2184"/>
        <end position="2214"/>
    </location>
</feature>
<sequence length="2761" mass="306131">MLRCNMMDLDKSSRDMIFSAHSNLSICSADQDSREAINVSKLYDLAVLEEAVLLHTSPLGCTDVCLYSGRSHFRFAEGVAKGDVEGPPSLASIGQQGSKDYDISQLMKDLYDSMERENDLKDQLKFSEEEAKMMRRRVSDMDEENESLRVQLQRMSEKASKHKKREKEKEKQLEEERKEREALVSTSSAKAEEDSLILVVGADGSDIISGDEPIPVTQRKDSTDEDLMNVMQMRIQLEMLEQELMNSHKKLDEMDLENENLQEEVKFLQGRLSAYESQGSVSREPPPEGSGDAADNYWEEKVRELAAEADDLRWKLIEREREMERMSVTRQHHSGRKQHERLKKSRSLEATPTQRDAPPQVSVQTCDLNELRDLRRQLEHAQSETAQAKKALQEAEEKVGQLQAELSEVKGRSQVPLVQTDDAALENIELRDAVKRLEQSNRSQTQQIKSLTETLQRFTSARDTRLLSGDSGQTPLASQGKPNLDIPEIPPARVPAESESAVPKNPPSASSASPSSSSIPHTPDLSMELLTLRAENLELRRLMAAWGVPGSTRAERRGGGGEGGDRTSGSDSTTNCNNSSANSTSPSPPGLSEEAAAASSKHAGIDGHAPLSEARLSFEEESQEGKLNSQQESAQNESPSGVKEEFALSGGEITVQGQAEPCPADTDTLSESPCGRTQIEETFTFVLSATANLLPSDSDPCDSGPLSSEASPEIKDSRPLDQEHREDKAGEKEAACSERQGEEEDSLSKGGKSHDKREDLTTERRSMEESETKADIPEAKSGVQEAQLTAAAEEDTEQPCKADKKTKESEGGGGEGDVQRALSILERYPEGKSRIVTSGSESRVELMEKVLEMDDEIGDLISEVVRKEEEVEQLSRQVKTLTQDLREARDECRTTELELLQELDMLQDKNSVMRSVFGSWCLGHGRGEGGGGDVSRDECRTTELELLQELDMLHDKSSVMRSVFGSWERRGEGEGGRDVSRDECRTIELELLQELDMLQDKNSVMSNLLDIINERAEAAEEELERRLGSNPGASASPGRAGSNVSQVSALSDTSTGSDEVFVFQYAGGKEGALTRDWEAKLKGRIESLERLLAEERQKVSTAEKKLILSGTGTVAPSVSDDVKLRFREKELLQAELVSSQHHLQIATDQIKGLRERLVILEDEHVRLKEDYGKLYEEVDAPLDKDTADSTSLTSTDATDAATGAPVSPDAEDKCSEGGGDAGFPFVSKRISVVEAPKFRELRRLKEEEEGASDSTGDNKEEETQEQEDQTKPKTSSLLEELELYKQKARELEFKVEEINDIWKSKSDASEKERDELQRRVNDRTKSLIALEEKLNDLKKDISIKNKIIAEKDKSLSELKKTIMDKEKLLSEMSRSLEDKEKVLQERDKIILDKSNVLVEKDKLIMEKNKIISDIKSAEDGRETLFEEGLRRIEQEYKEQLVTQETLIAQREATIRNLDADVRTRDERLREKDDILRTLNSTLEEHKREMKGLGEKLTRSAASLREKDAAISVLRAQLPEASVLAHDGRSKDGGETDAEKESFRLKAALQKAQVELRERDSERVTLQERLEDSRRALEDAMLMWDKDRGVLKGEVNVLEEKVRLFEMYNPRGGREDEAVDGLKKELGECFQEKEALLAELSTIRLKMDAEQRAHKGELAKLHGELTDKLKMLKSEVDNNARVSVELDRLRRQNELGYRVQQELRVLKADTLALKVRYETRIDKMSKDHNKMLLTIDQLQKERDRDRETVVAIQKNLSLVKDKYTEELLKSEEDKSILGRQRAELDESRGHLDLLQRHLRELKDKTMDQDRVRADLINRFSTERASWEIDRANLNSQINQLREHISCSSKEEGRSKDIQVNMGLAWEKERGEQRRLLQEAHTLALDLQEQLRTRDEASAHDRKELVCQLEIERQSLIKTRRDWERRAAEAETSNRKLTALHARLTELQTAVQKDRDSWTHDRAQLSRQLAEVSNAHARDVKTVEDVLGNLIRLRELGTMALPDDARRGSVTEDQTKTCVVSQAVLDFAKEAVYQMNQAADDLTAITSPGILDRDAIKKISASEMDLVKQEFTQVRHTPDSSKSEAILTSTSQDTLTSSSQHSLQSMAGHVTPRSLTPVGHDPAQKSPSGERTASLRSTAVTTTTTTTTTTSAATAQSLATTKVASTAGGKSPVTPTPAVQGVTELGKQKQKELTKEQQKQIQKELKKKKEEEEHLLKKQKKKTKEGGGLGAIFGRHKADKDSAKTSPSSPQPPSPAVCSSTITTTTTTTSASISSPSTSSFVTSHTTDSHTLKDSAPSVTPRPFDLRRPERPPSYASGTRSAQGSRATTPDVLEAGTWPKQASSVQSSAGNQNYPQASDSRPTPTSVLSPAPGEKPKRPASFSKSISVDSAPVGLDISPSRHFPHATFSHDSQERQQWTAADLTSFFSSLPSPRPSSSPRVPVISLPTATSTSSSTASGLRAHSASPNRDKLSPRSARRKFFDEYPINSTPSPTSGPPSTPTLSPSSAYEDLRRSVSPSRLSMENVDMTKRSHAYQHAQTLPAHMTTSASWDEKMHYRITHPEAENSTANQTTPTTCPASSKPAELSAKEKRKFFKKSSSLDSTPVGVSIAQVGVAAAPVAAPSNFAPSDFFAAVKGRLKPVFKRKSGSGNKESSPAGQAKACSDEADLVQQEAPSLMQAVAPGDLASAQEGHEEQEQEYVADLPPSRERSREAGRGDRSSNSPKGKWRSKSADRVAAPTGAPVHGDIIRPVSGTWKFNETAV</sequence>
<proteinExistence type="predicted"/>
<feature type="compositionally biased region" description="Low complexity" evidence="2">
    <location>
        <begin position="2085"/>
        <end position="2103"/>
    </location>
</feature>
<feature type="coiled-coil region" evidence="1">
    <location>
        <begin position="1783"/>
        <end position="1849"/>
    </location>
</feature>